<keyword evidence="1" id="KW-0472">Membrane</keyword>
<evidence type="ECO:0000313" key="2">
    <source>
        <dbReference type="EMBL" id="KAH6656084.1"/>
    </source>
</evidence>
<dbReference type="RefSeq" id="XP_045960349.1">
    <property type="nucleotide sequence ID" value="XM_046095773.1"/>
</dbReference>
<dbReference type="AlphaFoldDB" id="A0A9P8UNS4"/>
<accession>A0A9P8UNS4</accession>
<dbReference type="Proteomes" id="UP000758603">
    <property type="component" value="Unassembled WGS sequence"/>
</dbReference>
<dbReference type="EMBL" id="JAGPXC010000003">
    <property type="protein sequence ID" value="KAH6656084.1"/>
    <property type="molecule type" value="Genomic_DNA"/>
</dbReference>
<evidence type="ECO:0000256" key="1">
    <source>
        <dbReference type="SAM" id="Phobius"/>
    </source>
</evidence>
<name>A0A9P8UNS4_9PEZI</name>
<proteinExistence type="predicted"/>
<reference evidence="2" key="1">
    <citation type="journal article" date="2021" name="Nat. Commun.">
        <title>Genetic determinants of endophytism in the Arabidopsis root mycobiome.</title>
        <authorList>
            <person name="Mesny F."/>
            <person name="Miyauchi S."/>
            <person name="Thiergart T."/>
            <person name="Pickel B."/>
            <person name="Atanasova L."/>
            <person name="Karlsson M."/>
            <person name="Huettel B."/>
            <person name="Barry K.W."/>
            <person name="Haridas S."/>
            <person name="Chen C."/>
            <person name="Bauer D."/>
            <person name="Andreopoulos W."/>
            <person name="Pangilinan J."/>
            <person name="LaButti K."/>
            <person name="Riley R."/>
            <person name="Lipzen A."/>
            <person name="Clum A."/>
            <person name="Drula E."/>
            <person name="Henrissat B."/>
            <person name="Kohler A."/>
            <person name="Grigoriev I.V."/>
            <person name="Martin F.M."/>
            <person name="Hacquard S."/>
        </authorList>
    </citation>
    <scope>NUCLEOTIDE SEQUENCE</scope>
    <source>
        <strain evidence="2">MPI-SDFR-AT-0073</strain>
    </source>
</reference>
<gene>
    <name evidence="2" type="ORF">BKA67DRAFT_254908</name>
</gene>
<sequence>MLASPVSSSLSPLLPWITNLFVHLLFLLFFPPSLATTILYPAFGFFASLSPLNCSPSRAVTNNFYCFRRGISCPPSSEFKFHANQKSRVTGKTLSIHTKNYKNETNQVK</sequence>
<evidence type="ECO:0000313" key="3">
    <source>
        <dbReference type="Proteomes" id="UP000758603"/>
    </source>
</evidence>
<protein>
    <submittedName>
        <fullName evidence="2">Uncharacterized protein</fullName>
    </submittedName>
</protein>
<comment type="caution">
    <text evidence="2">The sequence shown here is derived from an EMBL/GenBank/DDBJ whole genome shotgun (WGS) entry which is preliminary data.</text>
</comment>
<keyword evidence="1" id="KW-1133">Transmembrane helix</keyword>
<feature type="transmembrane region" description="Helical" evidence="1">
    <location>
        <begin position="20"/>
        <end position="43"/>
    </location>
</feature>
<keyword evidence="3" id="KW-1185">Reference proteome</keyword>
<keyword evidence="1" id="KW-0812">Transmembrane</keyword>
<dbReference type="GeneID" id="70124666"/>
<organism evidence="2 3">
    <name type="scientific">Truncatella angustata</name>
    <dbReference type="NCBI Taxonomy" id="152316"/>
    <lineage>
        <taxon>Eukaryota</taxon>
        <taxon>Fungi</taxon>
        <taxon>Dikarya</taxon>
        <taxon>Ascomycota</taxon>
        <taxon>Pezizomycotina</taxon>
        <taxon>Sordariomycetes</taxon>
        <taxon>Xylariomycetidae</taxon>
        <taxon>Amphisphaeriales</taxon>
        <taxon>Sporocadaceae</taxon>
        <taxon>Truncatella</taxon>
    </lineage>
</organism>